<accession>A0A4R3MXW5</accession>
<comment type="caution">
    <text evidence="1">The sequence shown here is derived from an EMBL/GenBank/DDBJ whole genome shotgun (WGS) entry which is preliminary data.</text>
</comment>
<reference evidence="1 2" key="1">
    <citation type="submission" date="2019-03" db="EMBL/GenBank/DDBJ databases">
        <title>Genomic Encyclopedia of Type Strains, Phase IV (KMG-IV): sequencing the most valuable type-strain genomes for metagenomic binning, comparative biology and taxonomic classification.</title>
        <authorList>
            <person name="Goeker M."/>
        </authorList>
    </citation>
    <scope>NUCLEOTIDE SEQUENCE [LARGE SCALE GENOMIC DNA]</scope>
    <source>
        <strain evidence="1 2">DSM 13587</strain>
    </source>
</reference>
<keyword evidence="2" id="KW-1185">Reference proteome</keyword>
<evidence type="ECO:0000313" key="2">
    <source>
        <dbReference type="Proteomes" id="UP000295717"/>
    </source>
</evidence>
<gene>
    <name evidence="1" type="ORF">EDC35_10438</name>
</gene>
<dbReference type="EMBL" id="SMAO01000004">
    <property type="protein sequence ID" value="TCT21185.1"/>
    <property type="molecule type" value="Genomic_DNA"/>
</dbReference>
<dbReference type="RefSeq" id="WP_132976800.1">
    <property type="nucleotide sequence ID" value="NZ_SMAO01000004.1"/>
</dbReference>
<sequence>MKEQFIIIDLGRRVVGHQLAGTKARAVYLFAAKFGLSASNLKAVTYAEFMPPIKTTATASK</sequence>
<evidence type="ECO:0000313" key="1">
    <source>
        <dbReference type="EMBL" id="TCT21185.1"/>
    </source>
</evidence>
<proteinExistence type="predicted"/>
<name>A0A4R3MXW5_9GAMM</name>
<dbReference type="Proteomes" id="UP000295717">
    <property type="component" value="Unassembled WGS sequence"/>
</dbReference>
<organism evidence="1 2">
    <name type="scientific">Thiobaca trueperi</name>
    <dbReference type="NCBI Taxonomy" id="127458"/>
    <lineage>
        <taxon>Bacteria</taxon>
        <taxon>Pseudomonadati</taxon>
        <taxon>Pseudomonadota</taxon>
        <taxon>Gammaproteobacteria</taxon>
        <taxon>Chromatiales</taxon>
        <taxon>Chromatiaceae</taxon>
        <taxon>Thiobaca</taxon>
    </lineage>
</organism>
<protein>
    <submittedName>
        <fullName evidence="1">Uncharacterized protein</fullName>
    </submittedName>
</protein>
<dbReference type="AlphaFoldDB" id="A0A4R3MXW5"/>